<dbReference type="Proteomes" id="UP001597206">
    <property type="component" value="Unassembled WGS sequence"/>
</dbReference>
<evidence type="ECO:0000313" key="1">
    <source>
        <dbReference type="EMBL" id="MFD1121316.1"/>
    </source>
</evidence>
<dbReference type="SUPFAM" id="SSF53756">
    <property type="entry name" value="UDP-Glycosyltransferase/glycogen phosphorylase"/>
    <property type="match status" value="1"/>
</dbReference>
<reference evidence="2" key="1">
    <citation type="journal article" date="2019" name="Int. J. Syst. Evol. Microbiol.">
        <title>The Global Catalogue of Microorganisms (GCM) 10K type strain sequencing project: providing services to taxonomists for standard genome sequencing and annotation.</title>
        <authorList>
            <consortium name="The Broad Institute Genomics Platform"/>
            <consortium name="The Broad Institute Genome Sequencing Center for Infectious Disease"/>
            <person name="Wu L."/>
            <person name="Ma J."/>
        </authorList>
    </citation>
    <scope>NUCLEOTIDE SEQUENCE [LARGE SCALE GENOMIC DNA]</scope>
    <source>
        <strain evidence="2">CCUG 58411</strain>
    </source>
</reference>
<dbReference type="RefSeq" id="WP_379029921.1">
    <property type="nucleotide sequence ID" value="NZ_JBHTLN010000001.1"/>
</dbReference>
<dbReference type="Gene3D" id="3.40.50.2000">
    <property type="entry name" value="Glycogen Phosphorylase B"/>
    <property type="match status" value="2"/>
</dbReference>
<protein>
    <submittedName>
        <fullName evidence="1">Glycosyltransferase</fullName>
    </submittedName>
</protein>
<organism evidence="1 2">
    <name type="scientific">Methylophilus flavus</name>
    <dbReference type="NCBI Taxonomy" id="640084"/>
    <lineage>
        <taxon>Bacteria</taxon>
        <taxon>Pseudomonadati</taxon>
        <taxon>Pseudomonadota</taxon>
        <taxon>Betaproteobacteria</taxon>
        <taxon>Nitrosomonadales</taxon>
        <taxon>Methylophilaceae</taxon>
        <taxon>Methylophilus</taxon>
    </lineage>
</organism>
<accession>A0ABW3PB09</accession>
<keyword evidence="2" id="KW-1185">Reference proteome</keyword>
<comment type="caution">
    <text evidence="1">The sequence shown here is derived from an EMBL/GenBank/DDBJ whole genome shotgun (WGS) entry which is preliminary data.</text>
</comment>
<proteinExistence type="predicted"/>
<sequence>MKKVLIASPVVCSPAYSGNSVRIKQFVNALHEKGIEVYFVLFSIREIADRKQANHMESEFGEKFYFLNEGHKIKGTLINRALNYFKRLGLNKTKFGQDTVLPWSIFTNETLNEFSNIVDLVKPDLVIGEYALSAPLIKYLNGKYPTAIDTHDCFTLRNKKIRQSKGVGLWWSLSEKQERDLLSCFDTVIAIQESEKVFFTKLLDKKVTKVTKIDVLELPGEWGSKVEQSIPAIGFIGSNNAHNREGLAKFINLHWLHILKKIPNAKLLIAGDVEVETSLSGVTVLGRVDSLYLDFYSKCSITVNPCGSGSGLKIKTIESMSYGVPIITTKEGLSGIEQAIGEGAYCCDLDQDEFFLTCLDVLASKNLPSEGVKARKFIELCKAESMNKIEELF</sequence>
<dbReference type="EMBL" id="JBHTLN010000001">
    <property type="protein sequence ID" value="MFD1121316.1"/>
    <property type="molecule type" value="Genomic_DNA"/>
</dbReference>
<gene>
    <name evidence="1" type="ORF">ACFQ2T_02285</name>
</gene>
<evidence type="ECO:0000313" key="2">
    <source>
        <dbReference type="Proteomes" id="UP001597206"/>
    </source>
</evidence>
<name>A0ABW3PB09_9PROT</name>
<dbReference type="Pfam" id="PF13692">
    <property type="entry name" value="Glyco_trans_1_4"/>
    <property type="match status" value="1"/>
</dbReference>